<evidence type="ECO:0000259" key="7">
    <source>
        <dbReference type="PROSITE" id="PS51186"/>
    </source>
</evidence>
<protein>
    <submittedName>
        <fullName evidence="8">Acetyltransferase (GNAT) family protein</fullName>
    </submittedName>
</protein>
<evidence type="ECO:0000256" key="2">
    <source>
        <dbReference type="ARBA" id="ARBA00022649"/>
    </source>
</evidence>
<comment type="caution">
    <text evidence="8">The sequence shown here is derived from an EMBL/GenBank/DDBJ whole genome shotgun (WGS) entry which is preliminary data.</text>
</comment>
<feature type="region of interest" description="Disordered" evidence="6">
    <location>
        <begin position="1"/>
        <end position="35"/>
    </location>
</feature>
<dbReference type="AlphaFoldDB" id="A0A2V3UGB5"/>
<dbReference type="CDD" id="cd04301">
    <property type="entry name" value="NAT_SF"/>
    <property type="match status" value="1"/>
</dbReference>
<evidence type="ECO:0000256" key="1">
    <source>
        <dbReference type="ARBA" id="ARBA00022491"/>
    </source>
</evidence>
<reference evidence="8 9" key="1">
    <citation type="submission" date="2018-05" db="EMBL/GenBank/DDBJ databases">
        <title>Genomic Encyclopedia of Type Strains, Phase IV (KMG-IV): sequencing the most valuable type-strain genomes for metagenomic binning, comparative biology and taxonomic classification.</title>
        <authorList>
            <person name="Goeker M."/>
        </authorList>
    </citation>
    <scope>NUCLEOTIDE SEQUENCE [LARGE SCALE GENOMIC DNA]</scope>
    <source>
        <strain evidence="8 9">DSM 6462</strain>
    </source>
</reference>
<accession>A0A2V3UGB5</accession>
<evidence type="ECO:0000256" key="5">
    <source>
        <dbReference type="ARBA" id="ARBA00049880"/>
    </source>
</evidence>
<dbReference type="OrthoDB" id="9799147at2"/>
<organism evidence="8 9">
    <name type="scientific">Chelatococcus asaccharovorans</name>
    <dbReference type="NCBI Taxonomy" id="28210"/>
    <lineage>
        <taxon>Bacteria</taxon>
        <taxon>Pseudomonadati</taxon>
        <taxon>Pseudomonadota</taxon>
        <taxon>Alphaproteobacteria</taxon>
        <taxon>Hyphomicrobiales</taxon>
        <taxon>Chelatococcaceae</taxon>
        <taxon>Chelatococcus</taxon>
    </lineage>
</organism>
<sequence>MPAGKGEESQKRPQGLRVDPPERLAGDHDVGAFRNGRHPSLDDWLRDRALASEGMSARTYVVCDRDTPKRVAGYYAISTAMEERIALPSAKLRRGMPEQIPLLLIGRLAVDQAYQGMGLGTDLLADALRRCLAASEIAGVRAVVAHAIDDAAVSFYQRHGFILSPLGERTMMMPIETLQGLFSEA</sequence>
<feature type="compositionally biased region" description="Basic and acidic residues" evidence="6">
    <location>
        <begin position="19"/>
        <end position="31"/>
    </location>
</feature>
<feature type="compositionally biased region" description="Basic and acidic residues" evidence="6">
    <location>
        <begin position="1"/>
        <end position="11"/>
    </location>
</feature>
<proteinExistence type="predicted"/>
<dbReference type="RefSeq" id="WP_110372391.1">
    <property type="nucleotide sequence ID" value="NZ_JAHBRY010000001.1"/>
</dbReference>
<feature type="domain" description="N-acetyltransferase" evidence="7">
    <location>
        <begin position="31"/>
        <end position="176"/>
    </location>
</feature>
<keyword evidence="1" id="KW-0678">Repressor</keyword>
<dbReference type="PROSITE" id="PS51186">
    <property type="entry name" value="GNAT"/>
    <property type="match status" value="1"/>
</dbReference>
<evidence type="ECO:0000256" key="4">
    <source>
        <dbReference type="ARBA" id="ARBA00023315"/>
    </source>
</evidence>
<keyword evidence="2" id="KW-1277">Toxin-antitoxin system</keyword>
<dbReference type="EMBL" id="QJJK01000001">
    <property type="protein sequence ID" value="PXW64281.1"/>
    <property type="molecule type" value="Genomic_DNA"/>
</dbReference>
<name>A0A2V3UGB5_9HYPH</name>
<dbReference type="InterPro" id="IPR016181">
    <property type="entry name" value="Acyl_CoA_acyltransferase"/>
</dbReference>
<dbReference type="SUPFAM" id="SSF55729">
    <property type="entry name" value="Acyl-CoA N-acyltransferases (Nat)"/>
    <property type="match status" value="1"/>
</dbReference>
<dbReference type="PANTHER" id="PTHR36449">
    <property type="entry name" value="ACETYLTRANSFERASE-RELATED"/>
    <property type="match status" value="1"/>
</dbReference>
<keyword evidence="4" id="KW-0012">Acyltransferase</keyword>
<keyword evidence="9" id="KW-1185">Reference proteome</keyword>
<comment type="catalytic activity">
    <reaction evidence="5">
        <text>glycyl-tRNA(Gly) + acetyl-CoA = N-acetylglycyl-tRNA(Gly) + CoA + H(+)</text>
        <dbReference type="Rhea" id="RHEA:81867"/>
        <dbReference type="Rhea" id="RHEA-COMP:9683"/>
        <dbReference type="Rhea" id="RHEA-COMP:19766"/>
        <dbReference type="ChEBI" id="CHEBI:15378"/>
        <dbReference type="ChEBI" id="CHEBI:57287"/>
        <dbReference type="ChEBI" id="CHEBI:57288"/>
        <dbReference type="ChEBI" id="CHEBI:78522"/>
        <dbReference type="ChEBI" id="CHEBI:232036"/>
    </reaction>
</comment>
<dbReference type="GO" id="GO:0016747">
    <property type="term" value="F:acyltransferase activity, transferring groups other than amino-acyl groups"/>
    <property type="evidence" value="ECO:0007669"/>
    <property type="project" value="InterPro"/>
</dbReference>
<dbReference type="Proteomes" id="UP000248021">
    <property type="component" value="Unassembled WGS sequence"/>
</dbReference>
<evidence type="ECO:0000313" key="8">
    <source>
        <dbReference type="EMBL" id="PXW64281.1"/>
    </source>
</evidence>
<gene>
    <name evidence="8" type="ORF">C7450_10136</name>
</gene>
<evidence type="ECO:0000313" key="9">
    <source>
        <dbReference type="Proteomes" id="UP000248021"/>
    </source>
</evidence>
<evidence type="ECO:0000256" key="3">
    <source>
        <dbReference type="ARBA" id="ARBA00022679"/>
    </source>
</evidence>
<keyword evidence="3 8" id="KW-0808">Transferase</keyword>
<dbReference type="InterPro" id="IPR000182">
    <property type="entry name" value="GNAT_dom"/>
</dbReference>
<evidence type="ECO:0000256" key="6">
    <source>
        <dbReference type="SAM" id="MobiDB-lite"/>
    </source>
</evidence>
<dbReference type="PANTHER" id="PTHR36449:SF1">
    <property type="entry name" value="ACETYLTRANSFERASE"/>
    <property type="match status" value="1"/>
</dbReference>
<dbReference type="Pfam" id="PF13508">
    <property type="entry name" value="Acetyltransf_7"/>
    <property type="match status" value="1"/>
</dbReference>
<dbReference type="Gene3D" id="3.40.630.30">
    <property type="match status" value="1"/>
</dbReference>